<name>A0A2A6C5J8_PRIPA</name>
<accession>A0A8R1UYD1</accession>
<gene>
    <name evidence="2" type="primary">WBGene00282003</name>
</gene>
<accession>A0A2A6C5J8</accession>
<proteinExistence type="predicted"/>
<reference evidence="2" key="2">
    <citation type="submission" date="2022-06" db="UniProtKB">
        <authorList>
            <consortium name="EnsemblMetazoa"/>
        </authorList>
    </citation>
    <scope>IDENTIFICATION</scope>
    <source>
        <strain evidence="2">PS312</strain>
    </source>
</reference>
<reference evidence="3" key="1">
    <citation type="journal article" date="2008" name="Nat. Genet.">
        <title>The Pristionchus pacificus genome provides a unique perspective on nematode lifestyle and parasitism.</title>
        <authorList>
            <person name="Dieterich C."/>
            <person name="Clifton S.W."/>
            <person name="Schuster L.N."/>
            <person name="Chinwalla A."/>
            <person name="Delehaunty K."/>
            <person name="Dinkelacker I."/>
            <person name="Fulton L."/>
            <person name="Fulton R."/>
            <person name="Godfrey J."/>
            <person name="Minx P."/>
            <person name="Mitreva M."/>
            <person name="Roeseler W."/>
            <person name="Tian H."/>
            <person name="Witte H."/>
            <person name="Yang S.P."/>
            <person name="Wilson R.K."/>
            <person name="Sommer R.J."/>
        </authorList>
    </citation>
    <scope>NUCLEOTIDE SEQUENCE [LARGE SCALE GENOMIC DNA]</scope>
    <source>
        <strain evidence="3">PS312</strain>
    </source>
</reference>
<dbReference type="EnsemblMetazoa" id="PPA43634.1">
    <property type="protein sequence ID" value="PPA43634.1"/>
    <property type="gene ID" value="WBGene00282003"/>
</dbReference>
<dbReference type="AlphaFoldDB" id="A0A2A6C5J8"/>
<organism evidence="2 3">
    <name type="scientific">Pristionchus pacificus</name>
    <name type="common">Parasitic nematode worm</name>
    <dbReference type="NCBI Taxonomy" id="54126"/>
    <lineage>
        <taxon>Eukaryota</taxon>
        <taxon>Metazoa</taxon>
        <taxon>Ecdysozoa</taxon>
        <taxon>Nematoda</taxon>
        <taxon>Chromadorea</taxon>
        <taxon>Rhabditida</taxon>
        <taxon>Rhabditina</taxon>
        <taxon>Diplogasteromorpha</taxon>
        <taxon>Diplogasteroidea</taxon>
        <taxon>Neodiplogasteridae</taxon>
        <taxon>Pristionchus</taxon>
    </lineage>
</organism>
<keyword evidence="3" id="KW-1185">Reference proteome</keyword>
<evidence type="ECO:0000313" key="2">
    <source>
        <dbReference type="EnsemblMetazoa" id="PPA43634.1"/>
    </source>
</evidence>
<protein>
    <submittedName>
        <fullName evidence="2">Uncharacterized protein</fullName>
    </submittedName>
</protein>
<evidence type="ECO:0000256" key="1">
    <source>
        <dbReference type="SAM" id="MobiDB-lite"/>
    </source>
</evidence>
<feature type="compositionally biased region" description="Polar residues" evidence="1">
    <location>
        <begin position="11"/>
        <end position="22"/>
    </location>
</feature>
<evidence type="ECO:0000313" key="3">
    <source>
        <dbReference type="Proteomes" id="UP000005239"/>
    </source>
</evidence>
<feature type="region of interest" description="Disordered" evidence="1">
    <location>
        <begin position="1"/>
        <end position="31"/>
    </location>
</feature>
<dbReference type="Proteomes" id="UP000005239">
    <property type="component" value="Unassembled WGS sequence"/>
</dbReference>
<sequence>MPSPEIMPDSLDSQRSLVSLQTTHHDAARHGGGRSLCLEAVRVQPVQLLQQLHHTGKGVADPADLLGDLGRFHVRVVGRNEDGYGQEQIGQDAAKRGKLLIGENVLNESAVVEGDRFRVGSDLHVPGTVIRIYR</sequence>